<evidence type="ECO:0000313" key="3">
    <source>
        <dbReference type="Proteomes" id="UP000298663"/>
    </source>
</evidence>
<dbReference type="AlphaFoldDB" id="A0A4U5N3E4"/>
<feature type="transmembrane region" description="Helical" evidence="1">
    <location>
        <begin position="6"/>
        <end position="24"/>
    </location>
</feature>
<keyword evidence="1" id="KW-0472">Membrane</keyword>
<name>A0A4U5N3E4_STECR</name>
<dbReference type="EMBL" id="AZBU02000005">
    <property type="protein sequence ID" value="TKR76683.1"/>
    <property type="molecule type" value="Genomic_DNA"/>
</dbReference>
<comment type="caution">
    <text evidence="2">The sequence shown here is derived from an EMBL/GenBank/DDBJ whole genome shotgun (WGS) entry which is preliminary data.</text>
</comment>
<organism evidence="2 3">
    <name type="scientific">Steinernema carpocapsae</name>
    <name type="common">Entomopathogenic nematode</name>
    <dbReference type="NCBI Taxonomy" id="34508"/>
    <lineage>
        <taxon>Eukaryota</taxon>
        <taxon>Metazoa</taxon>
        <taxon>Ecdysozoa</taxon>
        <taxon>Nematoda</taxon>
        <taxon>Chromadorea</taxon>
        <taxon>Rhabditida</taxon>
        <taxon>Tylenchina</taxon>
        <taxon>Panagrolaimomorpha</taxon>
        <taxon>Strongyloidoidea</taxon>
        <taxon>Steinernematidae</taxon>
        <taxon>Steinernema</taxon>
    </lineage>
</organism>
<protein>
    <submittedName>
        <fullName evidence="2">Uncharacterized protein</fullName>
    </submittedName>
</protein>
<evidence type="ECO:0000256" key="1">
    <source>
        <dbReference type="SAM" id="Phobius"/>
    </source>
</evidence>
<proteinExistence type="predicted"/>
<feature type="transmembrane region" description="Helical" evidence="1">
    <location>
        <begin position="90"/>
        <end position="110"/>
    </location>
</feature>
<reference evidence="2 3" key="2">
    <citation type="journal article" date="2019" name="G3 (Bethesda)">
        <title>Hybrid Assembly of the Genome of the Entomopathogenic Nematode Steinernema carpocapsae Identifies the X-Chromosome.</title>
        <authorList>
            <person name="Serra L."/>
            <person name="Macchietto M."/>
            <person name="Macias-Munoz A."/>
            <person name="McGill C.J."/>
            <person name="Rodriguez I.M."/>
            <person name="Rodriguez B."/>
            <person name="Murad R."/>
            <person name="Mortazavi A."/>
        </authorList>
    </citation>
    <scope>NUCLEOTIDE SEQUENCE [LARGE SCALE GENOMIC DNA]</scope>
    <source>
        <strain evidence="2 3">ALL</strain>
    </source>
</reference>
<keyword evidence="1" id="KW-1133">Transmembrane helix</keyword>
<keyword evidence="3" id="KW-1185">Reference proteome</keyword>
<feature type="transmembrane region" description="Helical" evidence="1">
    <location>
        <begin position="44"/>
        <end position="62"/>
    </location>
</feature>
<dbReference type="Proteomes" id="UP000298663">
    <property type="component" value="Unassembled WGS sequence"/>
</dbReference>
<gene>
    <name evidence="2" type="ORF">L596_017792</name>
</gene>
<keyword evidence="1" id="KW-0812">Transmembrane</keyword>
<accession>A0A4U5N3E4</accession>
<reference evidence="2 3" key="1">
    <citation type="journal article" date="2015" name="Genome Biol.">
        <title>Comparative genomics of Steinernema reveals deeply conserved gene regulatory networks.</title>
        <authorList>
            <person name="Dillman A.R."/>
            <person name="Macchietto M."/>
            <person name="Porter C.F."/>
            <person name="Rogers A."/>
            <person name="Williams B."/>
            <person name="Antoshechkin I."/>
            <person name="Lee M.M."/>
            <person name="Goodwin Z."/>
            <person name="Lu X."/>
            <person name="Lewis E.E."/>
            <person name="Goodrich-Blair H."/>
            <person name="Stock S.P."/>
            <person name="Adams B.J."/>
            <person name="Sternberg P.W."/>
            <person name="Mortazavi A."/>
        </authorList>
    </citation>
    <scope>NUCLEOTIDE SEQUENCE [LARGE SCALE GENOMIC DNA]</scope>
    <source>
        <strain evidence="2 3">ALL</strain>
    </source>
</reference>
<sequence>MQLDIVLGAGVFVVKLALNLVLAVNRNVVLVGFKHENWLSKDQICISWISGLFYAILGFFSLDKMVVHYEDFQWGYERAGPLIKTMKTVMFWHILLLLTIDFCAHVHIGYRVTKNKALFSVLLQRRLKEVKIWITADLLCMANGVSLTLQEVLQTEFARLEKFLFGLILVETIITAVHGRKGGLLLLLFNVVTEMKRS</sequence>
<evidence type="ECO:0000313" key="2">
    <source>
        <dbReference type="EMBL" id="TKR76683.1"/>
    </source>
</evidence>